<sequence>MESDGEILEEPQRFEDKGLAVRLIYVKERYKYRVEYSPLLKNGEIEGNWGVFGGSVGYTCSEYNTEEEARQFYNKLEEIPADEILDHFAVGEKQ</sequence>
<gene>
    <name evidence="1" type="ORF">OB919_16105</name>
</gene>
<organism evidence="1 2">
    <name type="scientific">Natronosalvus hydrolyticus</name>
    <dbReference type="NCBI Taxonomy" id="2979988"/>
    <lineage>
        <taxon>Archaea</taxon>
        <taxon>Methanobacteriati</taxon>
        <taxon>Methanobacteriota</taxon>
        <taxon>Stenosarchaea group</taxon>
        <taxon>Halobacteria</taxon>
        <taxon>Halobacteriales</taxon>
        <taxon>Natrialbaceae</taxon>
        <taxon>Natronosalvus</taxon>
    </lineage>
</organism>
<proteinExistence type="predicted"/>
<protein>
    <submittedName>
        <fullName evidence="1">Uncharacterized protein</fullName>
    </submittedName>
</protein>
<dbReference type="EMBL" id="JAOPJZ010000017">
    <property type="protein sequence ID" value="MCU4753489.1"/>
    <property type="molecule type" value="Genomic_DNA"/>
</dbReference>
<accession>A0AAP3E8Q7</accession>
<evidence type="ECO:0000313" key="2">
    <source>
        <dbReference type="Proteomes" id="UP001321047"/>
    </source>
</evidence>
<name>A0AAP3E8Q7_9EURY</name>
<dbReference type="AlphaFoldDB" id="A0AAP3E8Q7"/>
<keyword evidence="2" id="KW-1185">Reference proteome</keyword>
<evidence type="ECO:0000313" key="1">
    <source>
        <dbReference type="EMBL" id="MCU4753489.1"/>
    </source>
</evidence>
<reference evidence="1 2" key="1">
    <citation type="submission" date="2022-09" db="EMBL/GenBank/DDBJ databases">
        <title>Enrichment on poylsaccharides allowed isolation of novel metabolic and taxonomic groups of Haloarchaea.</title>
        <authorList>
            <person name="Sorokin D.Y."/>
            <person name="Elcheninov A.G."/>
            <person name="Khizhniak T.V."/>
            <person name="Kolganova T.V."/>
            <person name="Kublanov I.V."/>
        </authorList>
    </citation>
    <scope>NUCLEOTIDE SEQUENCE [LARGE SCALE GENOMIC DNA]</scope>
    <source>
        <strain evidence="1 2">AArc-curdl1</strain>
    </source>
</reference>
<dbReference type="RefSeq" id="WP_342809806.1">
    <property type="nucleotide sequence ID" value="NZ_JAOPJZ010000017.1"/>
</dbReference>
<dbReference type="Proteomes" id="UP001321047">
    <property type="component" value="Unassembled WGS sequence"/>
</dbReference>
<comment type="caution">
    <text evidence="1">The sequence shown here is derived from an EMBL/GenBank/DDBJ whole genome shotgun (WGS) entry which is preliminary data.</text>
</comment>